<accession>A0A8C4WPL5</accession>
<evidence type="ECO:0000256" key="5">
    <source>
        <dbReference type="ARBA" id="ARBA00022786"/>
    </source>
</evidence>
<dbReference type="InterPro" id="IPR028889">
    <property type="entry name" value="USP"/>
</dbReference>
<dbReference type="AlphaFoldDB" id="A0A8C4WPL5"/>
<evidence type="ECO:0000256" key="7">
    <source>
        <dbReference type="ARBA" id="ARBA00022807"/>
    </source>
</evidence>
<dbReference type="PANTHER" id="PTHR24006:SF758">
    <property type="entry name" value="UBIQUITIN CARBOXYL-TERMINAL HYDROLASE 36"/>
    <property type="match status" value="1"/>
</dbReference>
<evidence type="ECO:0000256" key="4">
    <source>
        <dbReference type="ARBA" id="ARBA00022670"/>
    </source>
</evidence>
<dbReference type="Ensembl" id="ENSEBUT00000008833.1">
    <property type="protein sequence ID" value="ENSEBUP00000008333.1"/>
    <property type="gene ID" value="ENSEBUG00000005402.1"/>
</dbReference>
<evidence type="ECO:0000256" key="3">
    <source>
        <dbReference type="ARBA" id="ARBA00012759"/>
    </source>
</evidence>
<dbReference type="InterPro" id="IPR050164">
    <property type="entry name" value="Peptidase_C19"/>
</dbReference>
<dbReference type="Pfam" id="PF00443">
    <property type="entry name" value="UCH"/>
    <property type="match status" value="1"/>
</dbReference>
<dbReference type="InterPro" id="IPR038765">
    <property type="entry name" value="Papain-like_cys_pep_sf"/>
</dbReference>
<dbReference type="Gene3D" id="3.90.70.10">
    <property type="entry name" value="Cysteine proteinases"/>
    <property type="match status" value="2"/>
</dbReference>
<keyword evidence="15" id="KW-1185">Reference proteome</keyword>
<dbReference type="GO" id="GO:0006508">
    <property type="term" value="P:proteolysis"/>
    <property type="evidence" value="ECO:0007669"/>
    <property type="project" value="UniProtKB-KW"/>
</dbReference>
<dbReference type="Proteomes" id="UP000694388">
    <property type="component" value="Unplaced"/>
</dbReference>
<dbReference type="PANTHER" id="PTHR24006">
    <property type="entry name" value="UBIQUITIN CARBOXYL-TERMINAL HYDROLASE"/>
    <property type="match status" value="1"/>
</dbReference>
<evidence type="ECO:0000313" key="15">
    <source>
        <dbReference type="Proteomes" id="UP000694388"/>
    </source>
</evidence>
<dbReference type="GO" id="GO:0004843">
    <property type="term" value="F:cysteine-type deubiquitinase activity"/>
    <property type="evidence" value="ECO:0007669"/>
    <property type="project" value="UniProtKB-EC"/>
</dbReference>
<keyword evidence="6" id="KW-0378">Hydrolase</keyword>
<feature type="domain" description="USP" evidence="13">
    <location>
        <begin position="1"/>
        <end position="227"/>
    </location>
</feature>
<evidence type="ECO:0000256" key="9">
    <source>
        <dbReference type="ARBA" id="ARBA00041300"/>
    </source>
</evidence>
<evidence type="ECO:0000256" key="2">
    <source>
        <dbReference type="ARBA" id="ARBA00009085"/>
    </source>
</evidence>
<sequence>MFPARFCLFPNLSSMVPGTLLLPLCVASYIAMFALDEGSHFYPQNTIENVKQTARNFNGNEQQDAHEFLKFVLDSLQNVCLHGYDNVDEQSENTTLIHQSFSGYLQSQLRCSRCNAVSSTFEHFQDIFLDIQDRFLPSQDSKIEENVRFNEELDLHDHLSQCRESRLTYNLYAVIVHIDKYRSSCHYDSYVKGSYGEWYKKDDSVVTRTTKKSVLKHKAYVLFYRSGVSANEMNPPPN</sequence>
<proteinExistence type="inferred from homology"/>
<dbReference type="PROSITE" id="PS50235">
    <property type="entry name" value="USP_3"/>
    <property type="match status" value="1"/>
</dbReference>
<protein>
    <recommendedName>
        <fullName evidence="8">Ubiquitin carboxyl-terminal hydrolase 36</fullName>
        <ecNumber evidence="3">3.4.19.12</ecNumber>
    </recommendedName>
    <alternativeName>
        <fullName evidence="11">Deubiquitinating enzyme 36</fullName>
    </alternativeName>
    <alternativeName>
        <fullName evidence="10">Protein scrawny</fullName>
    </alternativeName>
    <alternativeName>
        <fullName evidence="9">Ubiquitin thioesterase 36</fullName>
    </alternativeName>
    <alternativeName>
        <fullName evidence="12">Ubiquitin-specific-processing protease 36</fullName>
    </alternativeName>
</protein>
<dbReference type="InterPro" id="IPR001394">
    <property type="entry name" value="Peptidase_C19_UCH"/>
</dbReference>
<evidence type="ECO:0000256" key="12">
    <source>
        <dbReference type="ARBA" id="ARBA00043009"/>
    </source>
</evidence>
<dbReference type="GeneTree" id="ENSGT00940000154596"/>
<evidence type="ECO:0000259" key="13">
    <source>
        <dbReference type="PROSITE" id="PS50235"/>
    </source>
</evidence>
<evidence type="ECO:0000256" key="6">
    <source>
        <dbReference type="ARBA" id="ARBA00022801"/>
    </source>
</evidence>
<organism evidence="14 15">
    <name type="scientific">Eptatretus burgeri</name>
    <name type="common">Inshore hagfish</name>
    <dbReference type="NCBI Taxonomy" id="7764"/>
    <lineage>
        <taxon>Eukaryota</taxon>
        <taxon>Metazoa</taxon>
        <taxon>Chordata</taxon>
        <taxon>Craniata</taxon>
        <taxon>Vertebrata</taxon>
        <taxon>Cyclostomata</taxon>
        <taxon>Myxini</taxon>
        <taxon>Myxiniformes</taxon>
        <taxon>Myxinidae</taxon>
        <taxon>Eptatretinae</taxon>
        <taxon>Eptatretus</taxon>
    </lineage>
</organism>
<reference evidence="14" key="2">
    <citation type="submission" date="2025-09" db="UniProtKB">
        <authorList>
            <consortium name="Ensembl"/>
        </authorList>
    </citation>
    <scope>IDENTIFICATION</scope>
</reference>
<comment type="catalytic activity">
    <reaction evidence="1">
        <text>Thiol-dependent hydrolysis of ester, thioester, amide, peptide and isopeptide bonds formed by the C-terminal Gly of ubiquitin (a 76-residue protein attached to proteins as an intracellular targeting signal).</text>
        <dbReference type="EC" id="3.4.19.12"/>
    </reaction>
</comment>
<dbReference type="SUPFAM" id="SSF54001">
    <property type="entry name" value="Cysteine proteinases"/>
    <property type="match status" value="1"/>
</dbReference>
<dbReference type="GO" id="GO:0005634">
    <property type="term" value="C:nucleus"/>
    <property type="evidence" value="ECO:0007669"/>
    <property type="project" value="TreeGrafter"/>
</dbReference>
<reference evidence="14" key="1">
    <citation type="submission" date="2025-08" db="UniProtKB">
        <authorList>
            <consortium name="Ensembl"/>
        </authorList>
    </citation>
    <scope>IDENTIFICATION</scope>
</reference>
<name>A0A8C4WPL5_EPTBU</name>
<evidence type="ECO:0000313" key="14">
    <source>
        <dbReference type="Ensembl" id="ENSEBUP00000008333.1"/>
    </source>
</evidence>
<dbReference type="GO" id="GO:0005829">
    <property type="term" value="C:cytosol"/>
    <property type="evidence" value="ECO:0007669"/>
    <property type="project" value="TreeGrafter"/>
</dbReference>
<keyword evidence="4" id="KW-0645">Protease</keyword>
<evidence type="ECO:0000256" key="8">
    <source>
        <dbReference type="ARBA" id="ARBA00039432"/>
    </source>
</evidence>
<dbReference type="EC" id="3.4.19.12" evidence="3"/>
<comment type="similarity">
    <text evidence="2">Belongs to the peptidase C19 family.</text>
</comment>
<evidence type="ECO:0000256" key="11">
    <source>
        <dbReference type="ARBA" id="ARBA00042420"/>
    </source>
</evidence>
<evidence type="ECO:0000256" key="10">
    <source>
        <dbReference type="ARBA" id="ARBA00042154"/>
    </source>
</evidence>
<keyword evidence="7" id="KW-0788">Thiol protease</keyword>
<evidence type="ECO:0000256" key="1">
    <source>
        <dbReference type="ARBA" id="ARBA00000707"/>
    </source>
</evidence>
<dbReference type="GO" id="GO:0016579">
    <property type="term" value="P:protein deubiquitination"/>
    <property type="evidence" value="ECO:0007669"/>
    <property type="project" value="InterPro"/>
</dbReference>
<keyword evidence="5" id="KW-0833">Ubl conjugation pathway</keyword>